<evidence type="ECO:0000313" key="1">
    <source>
        <dbReference type="EMBL" id="JAE13548.1"/>
    </source>
</evidence>
<sequence length="45" mass="5242">MSKLLSTSFTMSNCWVTGWMKLSKNQMPRRKSSMQKQNYLVAISL</sequence>
<accession>A0A0A9FYW3</accession>
<dbReference type="AlphaFoldDB" id="A0A0A9FYW3"/>
<reference evidence="1" key="1">
    <citation type="submission" date="2014-09" db="EMBL/GenBank/DDBJ databases">
        <authorList>
            <person name="Magalhaes I.L.F."/>
            <person name="Oliveira U."/>
            <person name="Santos F.R."/>
            <person name="Vidigal T.H.D.A."/>
            <person name="Brescovit A.D."/>
            <person name="Santos A.J."/>
        </authorList>
    </citation>
    <scope>NUCLEOTIDE SEQUENCE</scope>
    <source>
        <tissue evidence="1">Shoot tissue taken approximately 20 cm above the soil surface</tissue>
    </source>
</reference>
<organism evidence="1">
    <name type="scientific">Arundo donax</name>
    <name type="common">Giant reed</name>
    <name type="synonym">Donax arundinaceus</name>
    <dbReference type="NCBI Taxonomy" id="35708"/>
    <lineage>
        <taxon>Eukaryota</taxon>
        <taxon>Viridiplantae</taxon>
        <taxon>Streptophyta</taxon>
        <taxon>Embryophyta</taxon>
        <taxon>Tracheophyta</taxon>
        <taxon>Spermatophyta</taxon>
        <taxon>Magnoliopsida</taxon>
        <taxon>Liliopsida</taxon>
        <taxon>Poales</taxon>
        <taxon>Poaceae</taxon>
        <taxon>PACMAD clade</taxon>
        <taxon>Arundinoideae</taxon>
        <taxon>Arundineae</taxon>
        <taxon>Arundo</taxon>
    </lineage>
</organism>
<name>A0A0A9FYW3_ARUDO</name>
<dbReference type="EMBL" id="GBRH01184348">
    <property type="protein sequence ID" value="JAE13548.1"/>
    <property type="molecule type" value="Transcribed_RNA"/>
</dbReference>
<reference evidence="1" key="2">
    <citation type="journal article" date="2015" name="Data Brief">
        <title>Shoot transcriptome of the giant reed, Arundo donax.</title>
        <authorList>
            <person name="Barrero R.A."/>
            <person name="Guerrero F.D."/>
            <person name="Moolhuijzen P."/>
            <person name="Goolsby J.A."/>
            <person name="Tidwell J."/>
            <person name="Bellgard S.E."/>
            <person name="Bellgard M.I."/>
        </authorList>
    </citation>
    <scope>NUCLEOTIDE SEQUENCE</scope>
    <source>
        <tissue evidence="1">Shoot tissue taken approximately 20 cm above the soil surface</tissue>
    </source>
</reference>
<protein>
    <submittedName>
        <fullName evidence="1">Uncharacterized protein</fullName>
    </submittedName>
</protein>
<proteinExistence type="predicted"/>